<evidence type="ECO:0000256" key="1">
    <source>
        <dbReference type="SAM" id="MobiDB-lite"/>
    </source>
</evidence>
<evidence type="ECO:0000313" key="3">
    <source>
        <dbReference type="Proteomes" id="UP000324222"/>
    </source>
</evidence>
<feature type="compositionally biased region" description="Polar residues" evidence="1">
    <location>
        <begin position="45"/>
        <end position="54"/>
    </location>
</feature>
<proteinExistence type="predicted"/>
<reference evidence="2 3" key="1">
    <citation type="submission" date="2019-05" db="EMBL/GenBank/DDBJ databases">
        <title>Another draft genome of Portunus trituberculatus and its Hox gene families provides insights of decapod evolution.</title>
        <authorList>
            <person name="Jeong J.-H."/>
            <person name="Song I."/>
            <person name="Kim S."/>
            <person name="Choi T."/>
            <person name="Kim D."/>
            <person name="Ryu S."/>
            <person name="Kim W."/>
        </authorList>
    </citation>
    <scope>NUCLEOTIDE SEQUENCE [LARGE SCALE GENOMIC DNA]</scope>
    <source>
        <tissue evidence="2">Muscle</tissue>
    </source>
</reference>
<comment type="caution">
    <text evidence="2">The sequence shown here is derived from an EMBL/GenBank/DDBJ whole genome shotgun (WGS) entry which is preliminary data.</text>
</comment>
<dbReference type="Proteomes" id="UP000324222">
    <property type="component" value="Unassembled WGS sequence"/>
</dbReference>
<sequence>MSQFNLNYIFPPITSMSCCTSVELSGAKEKTSGVPRPRPRHCCHHSSTMPTKTW</sequence>
<protein>
    <submittedName>
        <fullName evidence="2">Uncharacterized protein</fullName>
    </submittedName>
</protein>
<evidence type="ECO:0000313" key="2">
    <source>
        <dbReference type="EMBL" id="MPC95713.1"/>
    </source>
</evidence>
<name>A0A5B7JMQ2_PORTR</name>
<dbReference type="EMBL" id="VSRR010103266">
    <property type="protein sequence ID" value="MPC95713.1"/>
    <property type="molecule type" value="Genomic_DNA"/>
</dbReference>
<keyword evidence="3" id="KW-1185">Reference proteome</keyword>
<accession>A0A5B7JMQ2</accession>
<feature type="region of interest" description="Disordered" evidence="1">
    <location>
        <begin position="29"/>
        <end position="54"/>
    </location>
</feature>
<organism evidence="2 3">
    <name type="scientific">Portunus trituberculatus</name>
    <name type="common">Swimming crab</name>
    <name type="synonym">Neptunus trituberculatus</name>
    <dbReference type="NCBI Taxonomy" id="210409"/>
    <lineage>
        <taxon>Eukaryota</taxon>
        <taxon>Metazoa</taxon>
        <taxon>Ecdysozoa</taxon>
        <taxon>Arthropoda</taxon>
        <taxon>Crustacea</taxon>
        <taxon>Multicrustacea</taxon>
        <taxon>Malacostraca</taxon>
        <taxon>Eumalacostraca</taxon>
        <taxon>Eucarida</taxon>
        <taxon>Decapoda</taxon>
        <taxon>Pleocyemata</taxon>
        <taxon>Brachyura</taxon>
        <taxon>Eubrachyura</taxon>
        <taxon>Portunoidea</taxon>
        <taxon>Portunidae</taxon>
        <taxon>Portuninae</taxon>
        <taxon>Portunus</taxon>
    </lineage>
</organism>
<gene>
    <name evidence="2" type="ORF">E2C01_090937</name>
</gene>
<dbReference type="AlphaFoldDB" id="A0A5B7JMQ2"/>